<comment type="caution">
    <text evidence="2">The sequence shown here is derived from an EMBL/GenBank/DDBJ whole genome shotgun (WGS) entry which is preliminary data.</text>
</comment>
<organism evidence="2 3">
    <name type="scientific">candidate division WWE3 bacterium RIFOXYA2_FULL_46_9</name>
    <dbReference type="NCBI Taxonomy" id="1802636"/>
    <lineage>
        <taxon>Bacteria</taxon>
        <taxon>Katanobacteria</taxon>
    </lineage>
</organism>
<keyword evidence="1" id="KW-0812">Transmembrane</keyword>
<protein>
    <submittedName>
        <fullName evidence="2">Uncharacterized protein</fullName>
    </submittedName>
</protein>
<feature type="transmembrane region" description="Helical" evidence="1">
    <location>
        <begin position="165"/>
        <end position="188"/>
    </location>
</feature>
<feature type="transmembrane region" description="Helical" evidence="1">
    <location>
        <begin position="227"/>
        <end position="244"/>
    </location>
</feature>
<keyword evidence="1" id="KW-1133">Transmembrane helix</keyword>
<feature type="transmembrane region" description="Helical" evidence="1">
    <location>
        <begin position="137"/>
        <end position="159"/>
    </location>
</feature>
<keyword evidence="1" id="KW-0472">Membrane</keyword>
<name>A0A1F4W275_UNCKA</name>
<feature type="transmembrane region" description="Helical" evidence="1">
    <location>
        <begin position="71"/>
        <end position="93"/>
    </location>
</feature>
<dbReference type="AlphaFoldDB" id="A0A1F4W275"/>
<proteinExistence type="predicted"/>
<dbReference type="Proteomes" id="UP000176614">
    <property type="component" value="Unassembled WGS sequence"/>
</dbReference>
<feature type="transmembrane region" description="Helical" evidence="1">
    <location>
        <begin position="45"/>
        <end position="64"/>
    </location>
</feature>
<reference evidence="2 3" key="1">
    <citation type="journal article" date="2016" name="Nat. Commun.">
        <title>Thousands of microbial genomes shed light on interconnected biogeochemical processes in an aquifer system.</title>
        <authorList>
            <person name="Anantharaman K."/>
            <person name="Brown C.T."/>
            <person name="Hug L.A."/>
            <person name="Sharon I."/>
            <person name="Castelle C.J."/>
            <person name="Probst A.J."/>
            <person name="Thomas B.C."/>
            <person name="Singh A."/>
            <person name="Wilkins M.J."/>
            <person name="Karaoz U."/>
            <person name="Brodie E.L."/>
            <person name="Williams K.H."/>
            <person name="Hubbard S.S."/>
            <person name="Banfield J.F."/>
        </authorList>
    </citation>
    <scope>NUCLEOTIDE SEQUENCE [LARGE SCALE GENOMIC DNA]</scope>
</reference>
<gene>
    <name evidence="2" type="ORF">A2264_01510</name>
</gene>
<feature type="transmembrane region" description="Helical" evidence="1">
    <location>
        <begin position="200"/>
        <end position="221"/>
    </location>
</feature>
<evidence type="ECO:0000313" key="3">
    <source>
        <dbReference type="Proteomes" id="UP000176614"/>
    </source>
</evidence>
<feature type="transmembrane region" description="Helical" evidence="1">
    <location>
        <begin position="256"/>
        <end position="273"/>
    </location>
</feature>
<feature type="transmembrane region" description="Helical" evidence="1">
    <location>
        <begin position="21"/>
        <end position="39"/>
    </location>
</feature>
<evidence type="ECO:0000256" key="1">
    <source>
        <dbReference type="SAM" id="Phobius"/>
    </source>
</evidence>
<evidence type="ECO:0000313" key="2">
    <source>
        <dbReference type="EMBL" id="OGC63388.1"/>
    </source>
</evidence>
<accession>A0A1F4W275</accession>
<feature type="transmembrane region" description="Helical" evidence="1">
    <location>
        <begin position="99"/>
        <end position="125"/>
    </location>
</feature>
<sequence>MIESLNNILKLMLNTGKKLKFVLQSALFFIFLVLLSTRVLPLNWVQAGILFVGVIAITTLVLHFPNIKIKTLAPATIMPVTLLVASLVFFSQYSDLGPFFKMFICAGFGFLYYLISLVDNVVLVVHEKEEAIPLYRAALSWSQVVQMLVAIPLLAGIYQADNIKVPYTIVLILLTTIFICYQFWVLSFDTDSKKLRVGEAVFLNLLICFFVVVANFCVVFIPGEEFLRALVISTVMLFGINYFTAYLKNSITKRVLIQYAIIIAVFFSILLVFNP</sequence>
<dbReference type="EMBL" id="MEVT01000006">
    <property type="protein sequence ID" value="OGC63388.1"/>
    <property type="molecule type" value="Genomic_DNA"/>
</dbReference>